<protein>
    <submittedName>
        <fullName evidence="1">Uncharacterized protein</fullName>
    </submittedName>
</protein>
<keyword evidence="2" id="KW-1185">Reference proteome</keyword>
<gene>
    <name evidence="1" type="ORF">GSLYS_00009718001</name>
</gene>
<reference evidence="1 2" key="1">
    <citation type="submission" date="2024-04" db="EMBL/GenBank/DDBJ databases">
        <authorList>
            <consortium name="Genoscope - CEA"/>
            <person name="William W."/>
        </authorList>
    </citation>
    <scope>NUCLEOTIDE SEQUENCE [LARGE SCALE GENOMIC DNA]</scope>
</reference>
<dbReference type="AlphaFoldDB" id="A0AAV2HNX4"/>
<dbReference type="Proteomes" id="UP001497497">
    <property type="component" value="Unassembled WGS sequence"/>
</dbReference>
<evidence type="ECO:0000313" key="2">
    <source>
        <dbReference type="Proteomes" id="UP001497497"/>
    </source>
</evidence>
<proteinExistence type="predicted"/>
<sequence>MEFKGCLEVAGLTEEWMESNEIEGCYDFKNLQLSISRPRWLDVFVLSDPSRPKRCGTVSWNFSGHQNPSPLCIAATVKREPECTVRLRSGFLKHGNTDFDAKVKLSFEGLPNYIRKYLSMNSIIIDLGSEVPTESDPQPTPCQNYETFSSEEMSQSLGATVSVASGRYIVFFSLRAALNGDVKIIEKDGSVQQENIMELVNSLSDSDKRMMISVSDAGCEWRVTGECEFNFECSSTIESDPKSAC</sequence>
<dbReference type="EMBL" id="CAXITT010000210">
    <property type="protein sequence ID" value="CAL1535758.1"/>
    <property type="molecule type" value="Genomic_DNA"/>
</dbReference>
<accession>A0AAV2HNX4</accession>
<organism evidence="1 2">
    <name type="scientific">Lymnaea stagnalis</name>
    <name type="common">Great pond snail</name>
    <name type="synonym">Helix stagnalis</name>
    <dbReference type="NCBI Taxonomy" id="6523"/>
    <lineage>
        <taxon>Eukaryota</taxon>
        <taxon>Metazoa</taxon>
        <taxon>Spiralia</taxon>
        <taxon>Lophotrochozoa</taxon>
        <taxon>Mollusca</taxon>
        <taxon>Gastropoda</taxon>
        <taxon>Heterobranchia</taxon>
        <taxon>Euthyneura</taxon>
        <taxon>Panpulmonata</taxon>
        <taxon>Hygrophila</taxon>
        <taxon>Lymnaeoidea</taxon>
        <taxon>Lymnaeidae</taxon>
        <taxon>Lymnaea</taxon>
    </lineage>
</organism>
<comment type="caution">
    <text evidence="1">The sequence shown here is derived from an EMBL/GenBank/DDBJ whole genome shotgun (WGS) entry which is preliminary data.</text>
</comment>
<evidence type="ECO:0000313" key="1">
    <source>
        <dbReference type="EMBL" id="CAL1535758.1"/>
    </source>
</evidence>
<name>A0AAV2HNX4_LYMST</name>